<keyword evidence="1" id="KW-1133">Transmembrane helix</keyword>
<sequence>MAKKSLKLSKNAIMLMCSIILITLVVLVFIILKYDDRQIEKPEVKSEQLSSLVVENQVLKVELVDLISNKNYHKGYQEVTMDIQKDEEILGYKIDKKQSFEKIMQLLPPDDQSPLLNNSSEKPTHEAYVIVLVGDIALYKDDKGNDRYQIVNAKIDYYKQSLLLEEEYNSVYIASIDGRKEKMVKFDEYKEALSSVDTYMTMLQW</sequence>
<organism evidence="2 3">
    <name type="scientific">Thomasclavelia spiroformis</name>
    <dbReference type="NCBI Taxonomy" id="29348"/>
    <lineage>
        <taxon>Bacteria</taxon>
        <taxon>Bacillati</taxon>
        <taxon>Bacillota</taxon>
        <taxon>Erysipelotrichia</taxon>
        <taxon>Erysipelotrichales</taxon>
        <taxon>Coprobacillaceae</taxon>
        <taxon>Thomasclavelia</taxon>
    </lineage>
</organism>
<dbReference type="Proteomes" id="UP000196258">
    <property type="component" value="Unassembled WGS sequence"/>
</dbReference>
<evidence type="ECO:0000256" key="1">
    <source>
        <dbReference type="SAM" id="Phobius"/>
    </source>
</evidence>
<keyword evidence="1" id="KW-0812">Transmembrane</keyword>
<dbReference type="EMBL" id="NFLB01000003">
    <property type="protein sequence ID" value="OUQ05990.1"/>
    <property type="molecule type" value="Genomic_DNA"/>
</dbReference>
<evidence type="ECO:0000313" key="2">
    <source>
        <dbReference type="EMBL" id="OUQ05990.1"/>
    </source>
</evidence>
<dbReference type="RefSeq" id="WP_087255281.1">
    <property type="nucleotide sequence ID" value="NZ_JBKTBZ010000005.1"/>
</dbReference>
<name>A0A1Y4QLM4_9FIRM</name>
<keyword evidence="1" id="KW-0472">Membrane</keyword>
<feature type="transmembrane region" description="Helical" evidence="1">
    <location>
        <begin position="12"/>
        <end position="32"/>
    </location>
</feature>
<accession>A0A1Y4QLM4</accession>
<proteinExistence type="predicted"/>
<protein>
    <submittedName>
        <fullName evidence="2">Uncharacterized protein</fullName>
    </submittedName>
</protein>
<reference evidence="3" key="1">
    <citation type="submission" date="2017-04" db="EMBL/GenBank/DDBJ databases">
        <title>Function of individual gut microbiota members based on whole genome sequencing of pure cultures obtained from chicken caecum.</title>
        <authorList>
            <person name="Medvecky M."/>
            <person name="Cejkova D."/>
            <person name="Polansky O."/>
            <person name="Karasova D."/>
            <person name="Kubasova T."/>
            <person name="Cizek A."/>
            <person name="Rychlik I."/>
        </authorList>
    </citation>
    <scope>NUCLEOTIDE SEQUENCE [LARGE SCALE GENOMIC DNA]</scope>
    <source>
        <strain evidence="3">An149</strain>
    </source>
</reference>
<comment type="caution">
    <text evidence="2">The sequence shown here is derived from an EMBL/GenBank/DDBJ whole genome shotgun (WGS) entry which is preliminary data.</text>
</comment>
<gene>
    <name evidence="2" type="ORF">B5E91_04055</name>
</gene>
<evidence type="ECO:0000313" key="3">
    <source>
        <dbReference type="Proteomes" id="UP000196258"/>
    </source>
</evidence>
<dbReference type="AlphaFoldDB" id="A0A1Y4QLM4"/>